<evidence type="ECO:0000313" key="2">
    <source>
        <dbReference type="Proteomes" id="UP000013085"/>
    </source>
</evidence>
<dbReference type="EMBL" id="AGYR01000039">
    <property type="protein sequence ID" value="ENZ12407.1"/>
    <property type="molecule type" value="Genomic_DNA"/>
</dbReference>
<organism evidence="1 2">
    <name type="scientific">[Clostridium] clostridioforme 90A8</name>
    <dbReference type="NCBI Taxonomy" id="999408"/>
    <lineage>
        <taxon>Bacteria</taxon>
        <taxon>Bacillati</taxon>
        <taxon>Bacillota</taxon>
        <taxon>Clostridia</taxon>
        <taxon>Lachnospirales</taxon>
        <taxon>Lachnospiraceae</taxon>
        <taxon>Enterocloster</taxon>
    </lineage>
</organism>
<dbReference type="Proteomes" id="UP000013085">
    <property type="component" value="Unassembled WGS sequence"/>
</dbReference>
<dbReference type="PATRIC" id="fig|999408.3.peg.3808"/>
<reference evidence="1 2" key="1">
    <citation type="submission" date="2013-01" db="EMBL/GenBank/DDBJ databases">
        <title>The Genome Sequence of Clostridium clostridioforme 90A8.</title>
        <authorList>
            <consortium name="The Broad Institute Genome Sequencing Platform"/>
            <person name="Earl A."/>
            <person name="Ward D."/>
            <person name="Feldgarden M."/>
            <person name="Gevers D."/>
            <person name="Courvalin P."/>
            <person name="Lambert T."/>
            <person name="Walker B."/>
            <person name="Young S.K."/>
            <person name="Zeng Q."/>
            <person name="Gargeya S."/>
            <person name="Fitzgerald M."/>
            <person name="Haas B."/>
            <person name="Abouelleil A."/>
            <person name="Alvarado L."/>
            <person name="Arachchi H.M."/>
            <person name="Berlin A.M."/>
            <person name="Chapman S.B."/>
            <person name="Dewar J."/>
            <person name="Goldberg J."/>
            <person name="Griggs A."/>
            <person name="Gujja S."/>
            <person name="Hansen M."/>
            <person name="Howarth C."/>
            <person name="Imamovic A."/>
            <person name="Larimer J."/>
            <person name="McCowan C."/>
            <person name="Murphy C."/>
            <person name="Neiman D."/>
            <person name="Pearson M."/>
            <person name="Priest M."/>
            <person name="Roberts A."/>
            <person name="Saif S."/>
            <person name="Shea T."/>
            <person name="Sisk P."/>
            <person name="Sykes S."/>
            <person name="Wortman J."/>
            <person name="Nusbaum C."/>
            <person name="Birren B."/>
        </authorList>
    </citation>
    <scope>NUCLEOTIDE SEQUENCE [LARGE SCALE GENOMIC DNA]</scope>
    <source>
        <strain evidence="1 2">90A8</strain>
    </source>
</reference>
<accession>A0A0E2H814</accession>
<proteinExistence type="predicted"/>
<gene>
    <name evidence="1" type="ORF">HMPREF1090_03533</name>
</gene>
<name>A0A0E2H814_9FIRM</name>
<dbReference type="RefSeq" id="WP_002593644.1">
    <property type="nucleotide sequence ID" value="NZ_KB850979.1"/>
</dbReference>
<evidence type="ECO:0000313" key="1">
    <source>
        <dbReference type="EMBL" id="ENZ12407.1"/>
    </source>
</evidence>
<dbReference type="AlphaFoldDB" id="A0A0E2H814"/>
<dbReference type="HOGENOM" id="CLU_2300880_0_0_9"/>
<sequence length="100" mass="12123">MKIYKFRYRSWSVQFERTEYEAEEKPKSYTLLGVSNRRILKREIGTVTGFNDTVYLLEDDKKKAVELLIEKQRELFKMESDRHLKEVCRIENTIKTLEEL</sequence>
<comment type="caution">
    <text evidence="1">The sequence shown here is derived from an EMBL/GenBank/DDBJ whole genome shotgun (WGS) entry which is preliminary data.</text>
</comment>
<protein>
    <submittedName>
        <fullName evidence="1">Uncharacterized protein</fullName>
    </submittedName>
</protein>